<dbReference type="EC" id="3.6.1.1" evidence="3"/>
<evidence type="ECO:0000313" key="8">
    <source>
        <dbReference type="EMBL" id="KAK0642927.1"/>
    </source>
</evidence>
<name>A0AA39Y120_9PEZI</name>
<dbReference type="CDD" id="cd00412">
    <property type="entry name" value="pyrophosphatase"/>
    <property type="match status" value="1"/>
</dbReference>
<dbReference type="AlphaFoldDB" id="A0AA39Y120"/>
<keyword evidence="6" id="KW-0460">Magnesium</keyword>
<dbReference type="Proteomes" id="UP001174936">
    <property type="component" value="Unassembled WGS sequence"/>
</dbReference>
<dbReference type="GO" id="GO:0005737">
    <property type="term" value="C:cytoplasm"/>
    <property type="evidence" value="ECO:0007669"/>
    <property type="project" value="InterPro"/>
</dbReference>
<evidence type="ECO:0000256" key="3">
    <source>
        <dbReference type="ARBA" id="ARBA00012146"/>
    </source>
</evidence>
<keyword evidence="9" id="KW-1185">Reference proteome</keyword>
<organism evidence="8 9">
    <name type="scientific">Cercophora newfieldiana</name>
    <dbReference type="NCBI Taxonomy" id="92897"/>
    <lineage>
        <taxon>Eukaryota</taxon>
        <taxon>Fungi</taxon>
        <taxon>Dikarya</taxon>
        <taxon>Ascomycota</taxon>
        <taxon>Pezizomycotina</taxon>
        <taxon>Sordariomycetes</taxon>
        <taxon>Sordariomycetidae</taxon>
        <taxon>Sordariales</taxon>
        <taxon>Lasiosphaeriaceae</taxon>
        <taxon>Cercophora</taxon>
    </lineage>
</organism>
<dbReference type="InterPro" id="IPR008162">
    <property type="entry name" value="Pyrophosphatase"/>
</dbReference>
<feature type="region of interest" description="Disordered" evidence="7">
    <location>
        <begin position="262"/>
        <end position="291"/>
    </location>
</feature>
<evidence type="ECO:0000256" key="6">
    <source>
        <dbReference type="ARBA" id="ARBA00022842"/>
    </source>
</evidence>
<dbReference type="Gene3D" id="3.90.80.10">
    <property type="entry name" value="Inorganic pyrophosphatase"/>
    <property type="match status" value="1"/>
</dbReference>
<reference evidence="8" key="1">
    <citation type="submission" date="2023-06" db="EMBL/GenBank/DDBJ databases">
        <title>Genome-scale phylogeny and comparative genomics of the fungal order Sordariales.</title>
        <authorList>
            <consortium name="Lawrence Berkeley National Laboratory"/>
            <person name="Hensen N."/>
            <person name="Bonometti L."/>
            <person name="Westerberg I."/>
            <person name="Brannstrom I.O."/>
            <person name="Guillou S."/>
            <person name="Cros-Aarteil S."/>
            <person name="Calhoun S."/>
            <person name="Haridas S."/>
            <person name="Kuo A."/>
            <person name="Mondo S."/>
            <person name="Pangilinan J."/>
            <person name="Riley R."/>
            <person name="Labutti K."/>
            <person name="Andreopoulos B."/>
            <person name="Lipzen A."/>
            <person name="Chen C."/>
            <person name="Yanf M."/>
            <person name="Daum C."/>
            <person name="Ng V."/>
            <person name="Clum A."/>
            <person name="Steindorff A."/>
            <person name="Ohm R."/>
            <person name="Martin F."/>
            <person name="Silar P."/>
            <person name="Natvig D."/>
            <person name="Lalanne C."/>
            <person name="Gautier V."/>
            <person name="Ament-Velasquez S.L."/>
            <person name="Kruys A."/>
            <person name="Hutchinson M.I."/>
            <person name="Powell A.J."/>
            <person name="Barry K."/>
            <person name="Miller A.N."/>
            <person name="Grigoriev I.V."/>
            <person name="Debuchy R."/>
            <person name="Gladieux P."/>
            <person name="Thoren M.H."/>
            <person name="Johannesson H."/>
        </authorList>
    </citation>
    <scope>NUCLEOTIDE SEQUENCE</scope>
    <source>
        <strain evidence="8">SMH2532-1</strain>
    </source>
</reference>
<comment type="cofactor">
    <cofactor evidence="1">
        <name>Mg(2+)</name>
        <dbReference type="ChEBI" id="CHEBI:18420"/>
    </cofactor>
</comment>
<evidence type="ECO:0000256" key="1">
    <source>
        <dbReference type="ARBA" id="ARBA00001946"/>
    </source>
</evidence>
<proteinExistence type="inferred from homology"/>
<feature type="region of interest" description="Disordered" evidence="7">
    <location>
        <begin position="305"/>
        <end position="326"/>
    </location>
</feature>
<comment type="caution">
    <text evidence="8">The sequence shown here is derived from an EMBL/GenBank/DDBJ whole genome shotgun (WGS) entry which is preliminary data.</text>
</comment>
<dbReference type="GO" id="GO:0000287">
    <property type="term" value="F:magnesium ion binding"/>
    <property type="evidence" value="ECO:0007669"/>
    <property type="project" value="InterPro"/>
</dbReference>
<dbReference type="SUPFAM" id="SSF50324">
    <property type="entry name" value="Inorganic pyrophosphatase"/>
    <property type="match status" value="1"/>
</dbReference>
<evidence type="ECO:0000256" key="2">
    <source>
        <dbReference type="ARBA" id="ARBA00006220"/>
    </source>
</evidence>
<dbReference type="Pfam" id="PF00719">
    <property type="entry name" value="Pyrophosphatase"/>
    <property type="match status" value="1"/>
</dbReference>
<accession>A0AA39Y120</accession>
<dbReference type="GO" id="GO:0006796">
    <property type="term" value="P:phosphate-containing compound metabolic process"/>
    <property type="evidence" value="ECO:0007669"/>
    <property type="project" value="InterPro"/>
</dbReference>
<evidence type="ECO:0000313" key="9">
    <source>
        <dbReference type="Proteomes" id="UP001174936"/>
    </source>
</evidence>
<dbReference type="InterPro" id="IPR036649">
    <property type="entry name" value="Pyrophosphatase_sf"/>
</dbReference>
<dbReference type="EMBL" id="JAULSV010000005">
    <property type="protein sequence ID" value="KAK0642927.1"/>
    <property type="molecule type" value="Genomic_DNA"/>
</dbReference>
<feature type="compositionally biased region" description="Basic and acidic residues" evidence="7">
    <location>
        <begin position="314"/>
        <end position="326"/>
    </location>
</feature>
<evidence type="ECO:0000256" key="5">
    <source>
        <dbReference type="ARBA" id="ARBA00022801"/>
    </source>
</evidence>
<protein>
    <recommendedName>
        <fullName evidence="3">inorganic diphosphatase</fullName>
        <ecNumber evidence="3">3.6.1.1</ecNumber>
    </recommendedName>
</protein>
<sequence length="326" mass="36805">MDSKPHPKDKYSLRKVGRPFTESHRIYFESNHHPISPIHDIPLVHTPSQNGCPRIFNMIVEIPRWTNPKFEISLTHPFNPIHQDTYPSSSSPPHHLRFQPSIHPFTGYPFNYGALPQTWEDPFHPDPHTHIRGDNDPLDACEIGQRIAHTGDVKAVKVLGVLGLIDQEETDWKVVVIDVEDPMAGRVNDVGDVEGVMPGVLEGMRDWFRVYKIPEGGEENKYAFGGEVKGRGFAEGVIGGCHRGWKRLVMGEVECAEASLENTTLEGTPGKMDPGDVDLPPNEDLSPAPIEDDLGRWYFVDREKLDSKEEEESLERSKLEINLELK</sequence>
<keyword evidence="5" id="KW-0378">Hydrolase</keyword>
<keyword evidence="4" id="KW-0479">Metal-binding</keyword>
<comment type="similarity">
    <text evidence="2">Belongs to the PPase family.</text>
</comment>
<evidence type="ECO:0000256" key="4">
    <source>
        <dbReference type="ARBA" id="ARBA00022723"/>
    </source>
</evidence>
<dbReference type="GO" id="GO:0004427">
    <property type="term" value="F:inorganic diphosphate phosphatase activity"/>
    <property type="evidence" value="ECO:0007669"/>
    <property type="project" value="UniProtKB-EC"/>
</dbReference>
<evidence type="ECO:0000256" key="7">
    <source>
        <dbReference type="SAM" id="MobiDB-lite"/>
    </source>
</evidence>
<dbReference type="PROSITE" id="PS00387">
    <property type="entry name" value="PPASE"/>
    <property type="match status" value="1"/>
</dbReference>
<dbReference type="PANTHER" id="PTHR10286">
    <property type="entry name" value="INORGANIC PYROPHOSPHATASE"/>
    <property type="match status" value="1"/>
</dbReference>
<gene>
    <name evidence="8" type="ORF">B0T16DRAFT_376424</name>
</gene>